<dbReference type="EMBL" id="ATAO01000195">
    <property type="protein sequence ID" value="EQM75822.1"/>
    <property type="molecule type" value="Genomic_DNA"/>
</dbReference>
<dbReference type="Proteomes" id="UP000016033">
    <property type="component" value="Unassembled WGS sequence"/>
</dbReference>
<feature type="region of interest" description="Disordered" evidence="1">
    <location>
        <begin position="48"/>
        <end position="76"/>
    </location>
</feature>
<proteinExistence type="predicted"/>
<evidence type="ECO:0008006" key="4">
    <source>
        <dbReference type="Google" id="ProtNLM"/>
    </source>
</evidence>
<dbReference type="Pfam" id="PF09954">
    <property type="entry name" value="DUF2188"/>
    <property type="match status" value="1"/>
</dbReference>
<comment type="caution">
    <text evidence="2">The sequence shown here is derived from an EMBL/GenBank/DDBJ whole genome shotgun (WGS) entry which is preliminary data.</text>
</comment>
<dbReference type="InterPro" id="IPR018691">
    <property type="entry name" value="DUF2188"/>
</dbReference>
<dbReference type="PATRIC" id="fig|1333857.3.peg.2298"/>
<gene>
    <name evidence="2" type="ORF">L687_01935</name>
</gene>
<evidence type="ECO:0000313" key="2">
    <source>
        <dbReference type="EMBL" id="EQM75822.1"/>
    </source>
</evidence>
<sequence length="76" mass="8316">MAAGDIETFHRNGIWFNRIEGESQTLGSSFESEAEAVKVGRSAAVARQVEHTVRTEEGPSADSSAYDLHPRELIGR</sequence>
<name>T5KIL4_MICMQ</name>
<feature type="compositionally biased region" description="Basic and acidic residues" evidence="1">
    <location>
        <begin position="48"/>
        <end position="57"/>
    </location>
</feature>
<dbReference type="AlphaFoldDB" id="T5KIL4"/>
<evidence type="ECO:0000313" key="3">
    <source>
        <dbReference type="Proteomes" id="UP000016033"/>
    </source>
</evidence>
<dbReference type="RefSeq" id="WP_021200253.1">
    <property type="nucleotide sequence ID" value="NZ_ATAO01000195.1"/>
</dbReference>
<evidence type="ECO:0000256" key="1">
    <source>
        <dbReference type="SAM" id="MobiDB-lite"/>
    </source>
</evidence>
<accession>T5KIL4</accession>
<organism evidence="2 3">
    <name type="scientific">Microbacterium maritypicum MF109</name>
    <dbReference type="NCBI Taxonomy" id="1333857"/>
    <lineage>
        <taxon>Bacteria</taxon>
        <taxon>Bacillati</taxon>
        <taxon>Actinomycetota</taxon>
        <taxon>Actinomycetes</taxon>
        <taxon>Micrococcales</taxon>
        <taxon>Microbacteriaceae</taxon>
        <taxon>Microbacterium</taxon>
    </lineage>
</organism>
<protein>
    <recommendedName>
        <fullName evidence="4">DUF2188 domain-containing protein</fullName>
    </recommendedName>
</protein>
<reference evidence="2 3" key="1">
    <citation type="journal article" date="2013" name="Genome Announc.">
        <title>Whole-genome sequences of five oyster-associated bacteria show potential for crude oil hydrocarbon degradation.</title>
        <authorList>
            <person name="Chauhan A."/>
            <person name="Green S."/>
            <person name="Pathak A."/>
            <person name="Thomas J."/>
            <person name="Venkatramanan R."/>
        </authorList>
    </citation>
    <scope>NUCLEOTIDE SEQUENCE [LARGE SCALE GENOMIC DNA]</scope>
    <source>
        <strain evidence="2 3">MF109</strain>
    </source>
</reference>